<feature type="transmembrane region" description="Helical" evidence="5">
    <location>
        <begin position="21"/>
        <end position="41"/>
    </location>
</feature>
<proteinExistence type="predicted"/>
<feature type="transmembrane region" description="Helical" evidence="5">
    <location>
        <begin position="458"/>
        <end position="478"/>
    </location>
</feature>
<evidence type="ECO:0000256" key="1">
    <source>
        <dbReference type="ARBA" id="ARBA00004141"/>
    </source>
</evidence>
<evidence type="ECO:0000313" key="7">
    <source>
        <dbReference type="EMBL" id="CAF4813157.1"/>
    </source>
</evidence>
<dbReference type="Proteomes" id="UP000663880">
    <property type="component" value="Unassembled WGS sequence"/>
</dbReference>
<feature type="transmembrane region" description="Helical" evidence="5">
    <location>
        <begin position="169"/>
        <end position="189"/>
    </location>
</feature>
<keyword evidence="8" id="KW-1185">Reference proteome</keyword>
<dbReference type="GO" id="GO:0016020">
    <property type="term" value="C:membrane"/>
    <property type="evidence" value="ECO:0007669"/>
    <property type="project" value="UniProtKB-SubCell"/>
</dbReference>
<dbReference type="GO" id="GO:0022857">
    <property type="term" value="F:transmembrane transporter activity"/>
    <property type="evidence" value="ECO:0007669"/>
    <property type="project" value="InterPro"/>
</dbReference>
<dbReference type="PANTHER" id="PTHR24064">
    <property type="entry name" value="SOLUTE CARRIER FAMILY 22 MEMBER"/>
    <property type="match status" value="1"/>
</dbReference>
<feature type="transmembrane region" description="Helical" evidence="5">
    <location>
        <begin position="338"/>
        <end position="357"/>
    </location>
</feature>
<feature type="transmembrane region" description="Helical" evidence="5">
    <location>
        <begin position="484"/>
        <end position="505"/>
    </location>
</feature>
<sequence length="546" mass="61387">MAGQDVDFDSLLSAAGELGPYQLYMSFAMFPFYTFVVFVYFTQIFLTEVSPNHWCRIPELENLTEIERRDYAAPPDNSRFGYSRCSTYDVKWADVVLTGKKPDSNTPTIPCQHGWEFNKSEIPYPTITSEMGWVCEKDSYPATAQAIYFVGSIIGSLIIGYLADRYGRLSAAIISTLMGGIFGILTIFSKNIYDFSVYRFLTGTAYDSCRIMAYLICLEFIVPKHRSSVSNVTFGVFYCLAVIVLPWIALACGDWKITALVTSIPLLTVILAPLYLPESPKWLISKGRVDEAIKKAERVAEVNKKVIPPDLIEKFKVNALNCEEAKDMSILEVFKRPCLRNIFLIICLQYTLVAVTFDALFRTINLLDFNFFISFTLISSTELPSSLVVGFIMDVFGRRVLIFVLLVLTSVFGIMTTCFSGWQSVACAVSMRFVLNMAYNISIQWVPEVMPAAVRASGVNIAHICSSFAMIFSPYIVYSEVYYRSLPILILSVCSLVAAATAIFLPETANKVMPQTFDDAEKQAKDHKLWVFACSWNKTVNKDLKT</sequence>
<feature type="transmembrane region" description="Helical" evidence="5">
    <location>
        <begin position="369"/>
        <end position="393"/>
    </location>
</feature>
<evidence type="ECO:0000256" key="2">
    <source>
        <dbReference type="ARBA" id="ARBA00022692"/>
    </source>
</evidence>
<comment type="subcellular location">
    <subcellularLocation>
        <location evidence="1">Membrane</location>
        <topology evidence="1">Multi-pass membrane protein</topology>
    </subcellularLocation>
</comment>
<evidence type="ECO:0000256" key="3">
    <source>
        <dbReference type="ARBA" id="ARBA00022989"/>
    </source>
</evidence>
<feature type="transmembrane region" description="Helical" evidence="5">
    <location>
        <begin position="257"/>
        <end position="276"/>
    </location>
</feature>
<dbReference type="EMBL" id="CAJOBZ010000007">
    <property type="protein sequence ID" value="CAF4813157.1"/>
    <property type="molecule type" value="Genomic_DNA"/>
</dbReference>
<feature type="transmembrane region" description="Helical" evidence="5">
    <location>
        <begin position="428"/>
        <end position="446"/>
    </location>
</feature>
<organism evidence="7 8">
    <name type="scientific">Pieris macdunnoughi</name>
    <dbReference type="NCBI Taxonomy" id="345717"/>
    <lineage>
        <taxon>Eukaryota</taxon>
        <taxon>Metazoa</taxon>
        <taxon>Ecdysozoa</taxon>
        <taxon>Arthropoda</taxon>
        <taxon>Hexapoda</taxon>
        <taxon>Insecta</taxon>
        <taxon>Pterygota</taxon>
        <taxon>Neoptera</taxon>
        <taxon>Endopterygota</taxon>
        <taxon>Lepidoptera</taxon>
        <taxon>Glossata</taxon>
        <taxon>Ditrysia</taxon>
        <taxon>Papilionoidea</taxon>
        <taxon>Pieridae</taxon>
        <taxon>Pierinae</taxon>
        <taxon>Pieris</taxon>
    </lineage>
</organism>
<keyword evidence="2 5" id="KW-0812">Transmembrane</keyword>
<gene>
    <name evidence="7" type="ORF">PMACD_LOCUS4166</name>
</gene>
<feature type="domain" description="Major facilitator superfamily (MFS) profile" evidence="6">
    <location>
        <begin position="87"/>
        <end position="510"/>
    </location>
</feature>
<dbReference type="Gene3D" id="1.20.1250.20">
    <property type="entry name" value="MFS general substrate transporter like domains"/>
    <property type="match status" value="1"/>
</dbReference>
<name>A0A821Q1Z7_9NEOP</name>
<dbReference type="InterPro" id="IPR036259">
    <property type="entry name" value="MFS_trans_sf"/>
</dbReference>
<reference evidence="7" key="1">
    <citation type="submission" date="2021-02" db="EMBL/GenBank/DDBJ databases">
        <authorList>
            <person name="Steward A R."/>
        </authorList>
    </citation>
    <scope>NUCLEOTIDE SEQUENCE</scope>
</reference>
<dbReference type="OrthoDB" id="6884957at2759"/>
<dbReference type="AlphaFoldDB" id="A0A821Q1Z7"/>
<dbReference type="SUPFAM" id="SSF103473">
    <property type="entry name" value="MFS general substrate transporter"/>
    <property type="match status" value="1"/>
</dbReference>
<evidence type="ECO:0000256" key="5">
    <source>
        <dbReference type="SAM" id="Phobius"/>
    </source>
</evidence>
<evidence type="ECO:0000259" key="6">
    <source>
        <dbReference type="PROSITE" id="PS50850"/>
    </source>
</evidence>
<feature type="transmembrane region" description="Helical" evidence="5">
    <location>
        <begin position="400"/>
        <end position="422"/>
    </location>
</feature>
<dbReference type="InterPro" id="IPR020846">
    <property type="entry name" value="MFS_dom"/>
</dbReference>
<dbReference type="PROSITE" id="PS50850">
    <property type="entry name" value="MFS"/>
    <property type="match status" value="1"/>
</dbReference>
<feature type="transmembrane region" description="Helical" evidence="5">
    <location>
        <begin position="232"/>
        <end position="251"/>
    </location>
</feature>
<evidence type="ECO:0000313" key="8">
    <source>
        <dbReference type="Proteomes" id="UP000663880"/>
    </source>
</evidence>
<accession>A0A821Q1Z7</accession>
<keyword evidence="4 5" id="KW-0472">Membrane</keyword>
<dbReference type="InterPro" id="IPR011701">
    <property type="entry name" value="MFS"/>
</dbReference>
<dbReference type="Pfam" id="PF07690">
    <property type="entry name" value="MFS_1"/>
    <property type="match status" value="1"/>
</dbReference>
<feature type="transmembrane region" description="Helical" evidence="5">
    <location>
        <begin position="146"/>
        <end position="163"/>
    </location>
</feature>
<protein>
    <recommendedName>
        <fullName evidence="6">Major facilitator superfamily (MFS) profile domain-containing protein</fullName>
    </recommendedName>
</protein>
<comment type="caution">
    <text evidence="7">The sequence shown here is derived from an EMBL/GenBank/DDBJ whole genome shotgun (WGS) entry which is preliminary data.</text>
</comment>
<keyword evidence="3 5" id="KW-1133">Transmembrane helix</keyword>
<evidence type="ECO:0000256" key="4">
    <source>
        <dbReference type="ARBA" id="ARBA00023136"/>
    </source>
</evidence>